<evidence type="ECO:0000259" key="4">
    <source>
        <dbReference type="Pfam" id="PF13360"/>
    </source>
</evidence>
<dbReference type="Pfam" id="PF13360">
    <property type="entry name" value="PQQ_2"/>
    <property type="match status" value="1"/>
</dbReference>
<feature type="repeat" description="WD" evidence="3">
    <location>
        <begin position="159"/>
        <end position="200"/>
    </location>
</feature>
<proteinExistence type="predicted"/>
<dbReference type="PANTHER" id="PTHR19848">
    <property type="entry name" value="WD40 REPEAT PROTEIN"/>
    <property type="match status" value="1"/>
</dbReference>
<dbReference type="OrthoDB" id="145213at2"/>
<evidence type="ECO:0000313" key="5">
    <source>
        <dbReference type="EMBL" id="QDU96596.1"/>
    </source>
</evidence>
<evidence type="ECO:0000256" key="1">
    <source>
        <dbReference type="ARBA" id="ARBA00022574"/>
    </source>
</evidence>
<dbReference type="Gene3D" id="2.130.10.10">
    <property type="entry name" value="YVTN repeat-like/Quinoprotein amine dehydrogenase"/>
    <property type="match status" value="3"/>
</dbReference>
<keyword evidence="2" id="KW-0677">Repeat</keyword>
<organism evidence="5 6">
    <name type="scientific">Lignipirellula cremea</name>
    <dbReference type="NCBI Taxonomy" id="2528010"/>
    <lineage>
        <taxon>Bacteria</taxon>
        <taxon>Pseudomonadati</taxon>
        <taxon>Planctomycetota</taxon>
        <taxon>Planctomycetia</taxon>
        <taxon>Pirellulales</taxon>
        <taxon>Pirellulaceae</taxon>
        <taxon>Lignipirellula</taxon>
    </lineage>
</organism>
<dbReference type="AlphaFoldDB" id="A0A518DXN3"/>
<dbReference type="PANTHER" id="PTHR19848:SF8">
    <property type="entry name" value="F-BOX AND WD REPEAT DOMAIN CONTAINING 7"/>
    <property type="match status" value="1"/>
</dbReference>
<evidence type="ECO:0000256" key="2">
    <source>
        <dbReference type="ARBA" id="ARBA00022737"/>
    </source>
</evidence>
<feature type="domain" description="Pyrrolo-quinoline quinone repeat" evidence="4">
    <location>
        <begin position="165"/>
        <end position="312"/>
    </location>
</feature>
<keyword evidence="1 3" id="KW-0853">WD repeat</keyword>
<dbReference type="Proteomes" id="UP000317648">
    <property type="component" value="Chromosome"/>
</dbReference>
<sequence length="384" mass="41764">MMSDGPGDPSYNLNSTTMNDFADAKVILTLPWNSDVVSAVAFIGNDKVAAANRRGDILIWNLPAPGDKSPDPVRRLVGHTRAINCLLLSPDGKTLISAGNDRTVKFWDAALTTGEPGQAVLNDGVVRKDQGGTMGLNKISDPPPPVTANVVVQKPLRELTAHQDWIWGLALSRDGKTFVTGDDSREVIVWDAQTGAQQHRWKTKLWVRALDISPDGKTVVTAENFPQLKFSEKDAGVRGWDAESGELKFDVSEELKLGMAAVRFSDDGKHLAICQGNIDREGEAGKVFLLDPQTGKTLRELKPPHFRGATDLAFHPDGQHLFTSGRDRLVKIWRLSDGELVRDLGEQNKGQSEPLYAISITPDGKLLAAADGTGQILIYSLMAT</sequence>
<dbReference type="InterPro" id="IPR015943">
    <property type="entry name" value="WD40/YVTN_repeat-like_dom_sf"/>
</dbReference>
<dbReference type="InterPro" id="IPR002372">
    <property type="entry name" value="PQQ_rpt_dom"/>
</dbReference>
<evidence type="ECO:0000256" key="3">
    <source>
        <dbReference type="PROSITE-ProRule" id="PRU00221"/>
    </source>
</evidence>
<dbReference type="InterPro" id="IPR036322">
    <property type="entry name" value="WD40_repeat_dom_sf"/>
</dbReference>
<dbReference type="Pfam" id="PF00400">
    <property type="entry name" value="WD40"/>
    <property type="match status" value="1"/>
</dbReference>
<dbReference type="PROSITE" id="PS50294">
    <property type="entry name" value="WD_REPEATS_REGION"/>
    <property type="match status" value="3"/>
</dbReference>
<dbReference type="InterPro" id="IPR001680">
    <property type="entry name" value="WD40_rpt"/>
</dbReference>
<name>A0A518DXN3_9BACT</name>
<feature type="repeat" description="WD" evidence="3">
    <location>
        <begin position="76"/>
        <end position="108"/>
    </location>
</feature>
<dbReference type="PROSITE" id="PS50082">
    <property type="entry name" value="WD_REPEATS_2"/>
    <property type="match status" value="3"/>
</dbReference>
<evidence type="ECO:0000313" key="6">
    <source>
        <dbReference type="Proteomes" id="UP000317648"/>
    </source>
</evidence>
<accession>A0A518DXN3</accession>
<gene>
    <name evidence="5" type="ORF">Pla8534_44170</name>
</gene>
<feature type="repeat" description="WD" evidence="3">
    <location>
        <begin position="302"/>
        <end position="343"/>
    </location>
</feature>
<dbReference type="KEGG" id="lcre:Pla8534_44170"/>
<dbReference type="SUPFAM" id="SSF50978">
    <property type="entry name" value="WD40 repeat-like"/>
    <property type="match status" value="1"/>
</dbReference>
<dbReference type="CDD" id="cd00200">
    <property type="entry name" value="WD40"/>
    <property type="match status" value="1"/>
</dbReference>
<protein>
    <submittedName>
        <fullName evidence="5">WD domain, G-beta repeat</fullName>
    </submittedName>
</protein>
<reference evidence="5 6" key="1">
    <citation type="submission" date="2019-02" db="EMBL/GenBank/DDBJ databases">
        <title>Deep-cultivation of Planctomycetes and their phenomic and genomic characterization uncovers novel biology.</title>
        <authorList>
            <person name="Wiegand S."/>
            <person name="Jogler M."/>
            <person name="Boedeker C."/>
            <person name="Pinto D."/>
            <person name="Vollmers J."/>
            <person name="Rivas-Marin E."/>
            <person name="Kohn T."/>
            <person name="Peeters S.H."/>
            <person name="Heuer A."/>
            <person name="Rast P."/>
            <person name="Oberbeckmann S."/>
            <person name="Bunk B."/>
            <person name="Jeske O."/>
            <person name="Meyerdierks A."/>
            <person name="Storesund J.E."/>
            <person name="Kallscheuer N."/>
            <person name="Luecker S."/>
            <person name="Lage O.M."/>
            <person name="Pohl T."/>
            <person name="Merkel B.J."/>
            <person name="Hornburger P."/>
            <person name="Mueller R.-W."/>
            <person name="Bruemmer F."/>
            <person name="Labrenz M."/>
            <person name="Spormann A.M."/>
            <person name="Op den Camp H."/>
            <person name="Overmann J."/>
            <person name="Amann R."/>
            <person name="Jetten M.S.M."/>
            <person name="Mascher T."/>
            <person name="Medema M.H."/>
            <person name="Devos D.P."/>
            <person name="Kaster A.-K."/>
            <person name="Ovreas L."/>
            <person name="Rohde M."/>
            <person name="Galperin M.Y."/>
            <person name="Jogler C."/>
        </authorList>
    </citation>
    <scope>NUCLEOTIDE SEQUENCE [LARGE SCALE GENOMIC DNA]</scope>
    <source>
        <strain evidence="5 6">Pla85_3_4</strain>
    </source>
</reference>
<dbReference type="SMART" id="SM00320">
    <property type="entry name" value="WD40"/>
    <property type="match status" value="5"/>
</dbReference>
<keyword evidence="6" id="KW-1185">Reference proteome</keyword>
<dbReference type="EMBL" id="CP036433">
    <property type="protein sequence ID" value="QDU96596.1"/>
    <property type="molecule type" value="Genomic_DNA"/>
</dbReference>